<dbReference type="GO" id="GO:0005886">
    <property type="term" value="C:plasma membrane"/>
    <property type="evidence" value="ECO:0007669"/>
    <property type="project" value="TreeGrafter"/>
</dbReference>
<dbReference type="Pfam" id="PF03435">
    <property type="entry name" value="Sacchrp_dh_NADP"/>
    <property type="match status" value="1"/>
</dbReference>
<dbReference type="AlphaFoldDB" id="A0A0D1ZYC9"/>
<keyword evidence="2" id="KW-1133">Transmembrane helix</keyword>
<dbReference type="Proteomes" id="UP000053328">
    <property type="component" value="Unassembled WGS sequence"/>
</dbReference>
<accession>A0A0D1ZYC9</accession>
<dbReference type="PANTHER" id="PTHR12286">
    <property type="entry name" value="SACCHAROPINE DEHYDROGENASE-LIKE OXIDOREDUCTASE"/>
    <property type="match status" value="1"/>
</dbReference>
<dbReference type="RefSeq" id="XP_016237868.1">
    <property type="nucleotide sequence ID" value="XM_016379191.1"/>
</dbReference>
<dbReference type="PANTHER" id="PTHR12286:SF5">
    <property type="entry name" value="SACCHAROPINE DEHYDROGENASE-LIKE OXIDOREDUCTASE"/>
    <property type="match status" value="1"/>
</dbReference>
<keyword evidence="2" id="KW-0812">Transmembrane</keyword>
<comment type="similarity">
    <text evidence="1">Belongs to the saccharopine dehydrogenase family.</text>
</comment>
<dbReference type="InterPro" id="IPR051276">
    <property type="entry name" value="Saccharopine_DH-like_oxidrdct"/>
</dbReference>
<dbReference type="GeneID" id="27331930"/>
<dbReference type="HOGENOM" id="CLU_031002_0_1_1"/>
<dbReference type="VEuPathDB" id="FungiDB:PV08_04847"/>
<keyword evidence="2" id="KW-0472">Membrane</keyword>
<feature type="domain" description="Saccharopine dehydrogenase NADP binding" evidence="3">
    <location>
        <begin position="9"/>
        <end position="136"/>
    </location>
</feature>
<reference evidence="4 5" key="1">
    <citation type="submission" date="2015-01" db="EMBL/GenBank/DDBJ databases">
        <title>The Genome Sequence of Exophiala spinifera CBS89968.</title>
        <authorList>
            <consortium name="The Broad Institute Genomics Platform"/>
            <person name="Cuomo C."/>
            <person name="de Hoog S."/>
            <person name="Gorbushina A."/>
            <person name="Stielow B."/>
            <person name="Teixiera M."/>
            <person name="Abouelleil A."/>
            <person name="Chapman S.B."/>
            <person name="Priest M."/>
            <person name="Young S.K."/>
            <person name="Wortman J."/>
            <person name="Nusbaum C."/>
            <person name="Birren B."/>
        </authorList>
    </citation>
    <scope>NUCLEOTIDE SEQUENCE [LARGE SCALE GENOMIC DNA]</scope>
    <source>
        <strain evidence="4 5">CBS 89968</strain>
    </source>
</reference>
<dbReference type="GO" id="GO:0005811">
    <property type="term" value="C:lipid droplet"/>
    <property type="evidence" value="ECO:0007669"/>
    <property type="project" value="TreeGrafter"/>
</dbReference>
<dbReference type="InterPro" id="IPR005097">
    <property type="entry name" value="Sacchrp_dh_NADP-bd"/>
</dbReference>
<gene>
    <name evidence="4" type="ORF">PV08_04847</name>
</gene>
<sequence length="409" mass="44820">MASSRQYDIVLLGATGFTAGFVAEYIAMNLPIDLRWAVAGRDTKKLESLRGKLFDLNPGRSKPGIEQTNVKIDDVSTLASRTKVLINAIGPYTCYGEAVLSACAMSGTSYVDFCTETPWLEEMISKYSDIAKQTSARIIPAIGNSSSPSSIVAYLLSVQYRKMHDRPVEDIRCSYELKINGISAGSLSSILEVVTHYGISPLLFPDPYRLCSTSKKPRSPTTRKPFLGHCKDERLGHLATSFGAPGNEAVVYRSQHLQPSVYGDRVSYHEFMPASSAFQAIMIHVFTRFMIILLCFGPVRALIGYLKPAPGTGPSKEVSQGEKIEVIAVTKNERDLLAKYSFHGPMYFHSALLAAEAAMALLDLWGADEQDRAGEDGERQYGILTPSCLGMPFVSKLKKAGVKIEVYTS</sequence>
<evidence type="ECO:0000256" key="1">
    <source>
        <dbReference type="ARBA" id="ARBA00038048"/>
    </source>
</evidence>
<keyword evidence="5" id="KW-1185">Reference proteome</keyword>
<protein>
    <recommendedName>
        <fullName evidence="3">Saccharopine dehydrogenase NADP binding domain-containing protein</fullName>
    </recommendedName>
</protein>
<evidence type="ECO:0000313" key="5">
    <source>
        <dbReference type="Proteomes" id="UP000053328"/>
    </source>
</evidence>
<name>A0A0D1ZYC9_9EURO</name>
<evidence type="ECO:0000256" key="2">
    <source>
        <dbReference type="SAM" id="Phobius"/>
    </source>
</evidence>
<evidence type="ECO:0000259" key="3">
    <source>
        <dbReference type="Pfam" id="PF03435"/>
    </source>
</evidence>
<dbReference type="GO" id="GO:0005739">
    <property type="term" value="C:mitochondrion"/>
    <property type="evidence" value="ECO:0007669"/>
    <property type="project" value="TreeGrafter"/>
</dbReference>
<dbReference type="EMBL" id="KN847494">
    <property type="protein sequence ID" value="KIW17652.1"/>
    <property type="molecule type" value="Genomic_DNA"/>
</dbReference>
<organism evidence="4 5">
    <name type="scientific">Exophiala spinifera</name>
    <dbReference type="NCBI Taxonomy" id="91928"/>
    <lineage>
        <taxon>Eukaryota</taxon>
        <taxon>Fungi</taxon>
        <taxon>Dikarya</taxon>
        <taxon>Ascomycota</taxon>
        <taxon>Pezizomycotina</taxon>
        <taxon>Eurotiomycetes</taxon>
        <taxon>Chaetothyriomycetidae</taxon>
        <taxon>Chaetothyriales</taxon>
        <taxon>Herpotrichiellaceae</taxon>
        <taxon>Exophiala</taxon>
    </lineage>
</organism>
<feature type="transmembrane region" description="Helical" evidence="2">
    <location>
        <begin position="6"/>
        <end position="27"/>
    </location>
</feature>
<proteinExistence type="inferred from homology"/>
<dbReference type="Gene3D" id="3.40.50.720">
    <property type="entry name" value="NAD(P)-binding Rossmann-like Domain"/>
    <property type="match status" value="1"/>
</dbReference>
<dbReference type="OrthoDB" id="10268090at2759"/>
<dbReference type="GO" id="GO:0009247">
    <property type="term" value="P:glycolipid biosynthetic process"/>
    <property type="evidence" value="ECO:0007669"/>
    <property type="project" value="TreeGrafter"/>
</dbReference>
<evidence type="ECO:0000313" key="4">
    <source>
        <dbReference type="EMBL" id="KIW17652.1"/>
    </source>
</evidence>